<sequence length="181" mass="19410">MCLMTEAQRELFCSVWLSPASHSSLEDPSPPAGLPPTLAADHNRWRKPASSAQAGRGERSRRVWTERKASRYLCWTATTTPSLLKQRTQNSLICNRASVAPPLGNECEKIDTGLVEPAVSAPLGSPAPVSAAPGVFADGVSLSSPLPGGASSLRLSSLNLNRTARGYVWLLRLQHSPLFPL</sequence>
<evidence type="ECO:0000313" key="2">
    <source>
        <dbReference type="EMBL" id="KAK2879019.1"/>
    </source>
</evidence>
<keyword evidence="3" id="KW-1185">Reference proteome</keyword>
<feature type="region of interest" description="Disordered" evidence="1">
    <location>
        <begin position="22"/>
        <end position="63"/>
    </location>
</feature>
<reference evidence="2" key="1">
    <citation type="submission" date="2023-08" db="EMBL/GenBank/DDBJ databases">
        <title>Chromosome-level Genome Assembly of mud carp (Cirrhinus molitorella).</title>
        <authorList>
            <person name="Liu H."/>
        </authorList>
    </citation>
    <scope>NUCLEOTIDE SEQUENCE</scope>
    <source>
        <strain evidence="2">Prfri</strain>
        <tissue evidence="2">Muscle</tissue>
    </source>
</reference>
<gene>
    <name evidence="2" type="ORF">Q8A67_019810</name>
</gene>
<evidence type="ECO:0000313" key="3">
    <source>
        <dbReference type="Proteomes" id="UP001187343"/>
    </source>
</evidence>
<protein>
    <submittedName>
        <fullName evidence="2">Uncharacterized protein</fullName>
    </submittedName>
</protein>
<comment type="caution">
    <text evidence="2">The sequence shown here is derived from an EMBL/GenBank/DDBJ whole genome shotgun (WGS) entry which is preliminary data.</text>
</comment>
<dbReference type="AlphaFoldDB" id="A0AA88PEU1"/>
<dbReference type="Proteomes" id="UP001187343">
    <property type="component" value="Unassembled WGS sequence"/>
</dbReference>
<accession>A0AA88PEU1</accession>
<name>A0AA88PEU1_9TELE</name>
<organism evidence="2 3">
    <name type="scientific">Cirrhinus molitorella</name>
    <name type="common">mud carp</name>
    <dbReference type="NCBI Taxonomy" id="172907"/>
    <lineage>
        <taxon>Eukaryota</taxon>
        <taxon>Metazoa</taxon>
        <taxon>Chordata</taxon>
        <taxon>Craniata</taxon>
        <taxon>Vertebrata</taxon>
        <taxon>Euteleostomi</taxon>
        <taxon>Actinopterygii</taxon>
        <taxon>Neopterygii</taxon>
        <taxon>Teleostei</taxon>
        <taxon>Ostariophysi</taxon>
        <taxon>Cypriniformes</taxon>
        <taxon>Cyprinidae</taxon>
        <taxon>Labeoninae</taxon>
        <taxon>Labeonini</taxon>
        <taxon>Cirrhinus</taxon>
    </lineage>
</organism>
<proteinExistence type="predicted"/>
<evidence type="ECO:0000256" key="1">
    <source>
        <dbReference type="SAM" id="MobiDB-lite"/>
    </source>
</evidence>
<dbReference type="EMBL" id="JAUYZG010000019">
    <property type="protein sequence ID" value="KAK2879019.1"/>
    <property type="molecule type" value="Genomic_DNA"/>
</dbReference>